<organism evidence="3 4">
    <name type="scientific">Halodesulfovibrio marinisediminis DSM 17456</name>
    <dbReference type="NCBI Taxonomy" id="1121457"/>
    <lineage>
        <taxon>Bacteria</taxon>
        <taxon>Pseudomonadati</taxon>
        <taxon>Thermodesulfobacteriota</taxon>
        <taxon>Desulfovibrionia</taxon>
        <taxon>Desulfovibrionales</taxon>
        <taxon>Desulfovibrionaceae</taxon>
        <taxon>Halodesulfovibrio</taxon>
    </lineage>
</organism>
<dbReference type="AlphaFoldDB" id="A0A1N6FN33"/>
<dbReference type="InterPro" id="IPR052163">
    <property type="entry name" value="DGC-Regulatory_Protein"/>
</dbReference>
<feature type="domain" description="GGDEF" evidence="2">
    <location>
        <begin position="166"/>
        <end position="297"/>
    </location>
</feature>
<dbReference type="InterPro" id="IPR000160">
    <property type="entry name" value="GGDEF_dom"/>
</dbReference>
<dbReference type="CDD" id="cd01949">
    <property type="entry name" value="GGDEF"/>
    <property type="match status" value="1"/>
</dbReference>
<accession>A0A1N6FN33</accession>
<dbReference type="NCBIfam" id="TIGR00254">
    <property type="entry name" value="GGDEF"/>
    <property type="match status" value="1"/>
</dbReference>
<dbReference type="SMART" id="SM00267">
    <property type="entry name" value="GGDEF"/>
    <property type="match status" value="1"/>
</dbReference>
<dbReference type="InterPro" id="IPR043128">
    <property type="entry name" value="Rev_trsase/Diguanyl_cyclase"/>
</dbReference>
<dbReference type="FunFam" id="3.30.70.270:FF:000001">
    <property type="entry name" value="Diguanylate cyclase domain protein"/>
    <property type="match status" value="1"/>
</dbReference>
<dbReference type="PROSITE" id="PS50887">
    <property type="entry name" value="GGDEF"/>
    <property type="match status" value="1"/>
</dbReference>
<dbReference type="Pfam" id="PF00990">
    <property type="entry name" value="GGDEF"/>
    <property type="match status" value="1"/>
</dbReference>
<dbReference type="CDD" id="cd00130">
    <property type="entry name" value="PAS"/>
    <property type="match status" value="1"/>
</dbReference>
<evidence type="ECO:0000313" key="4">
    <source>
        <dbReference type="Proteomes" id="UP000184694"/>
    </source>
</evidence>
<dbReference type="Pfam" id="PF13426">
    <property type="entry name" value="PAS_9"/>
    <property type="match status" value="1"/>
</dbReference>
<dbReference type="PANTHER" id="PTHR46663:SF4">
    <property type="entry name" value="DIGUANYLATE CYCLASE DGCT-RELATED"/>
    <property type="match status" value="1"/>
</dbReference>
<dbReference type="Gene3D" id="3.30.450.20">
    <property type="entry name" value="PAS domain"/>
    <property type="match status" value="1"/>
</dbReference>
<dbReference type="InterPro" id="IPR035965">
    <property type="entry name" value="PAS-like_dom_sf"/>
</dbReference>
<feature type="domain" description="PAS" evidence="1">
    <location>
        <begin position="2"/>
        <end position="78"/>
    </location>
</feature>
<dbReference type="OrthoDB" id="9812260at2"/>
<dbReference type="InterPro" id="IPR029787">
    <property type="entry name" value="Nucleotide_cyclase"/>
</dbReference>
<dbReference type="RefSeq" id="WP_074216225.1">
    <property type="nucleotide sequence ID" value="NZ_FSRG01000004.1"/>
</dbReference>
<dbReference type="InterPro" id="IPR000014">
    <property type="entry name" value="PAS"/>
</dbReference>
<evidence type="ECO:0000259" key="1">
    <source>
        <dbReference type="PROSITE" id="PS50112"/>
    </source>
</evidence>
<dbReference type="SUPFAM" id="SSF55073">
    <property type="entry name" value="Nucleotide cyclase"/>
    <property type="match status" value="1"/>
</dbReference>
<gene>
    <name evidence="3" type="ORF">SAMN02745161_1408</name>
</gene>
<dbReference type="EMBL" id="FSRG01000004">
    <property type="protein sequence ID" value="SIN96737.1"/>
    <property type="molecule type" value="Genomic_DNA"/>
</dbReference>
<protein>
    <submittedName>
        <fullName evidence="3">PAS domain S-box-containing protein/diguanylate cyclase (GGDEF) domain-containing protein</fullName>
    </submittedName>
</protein>
<dbReference type="STRING" id="1121457.SAMN02745161_1408"/>
<name>A0A1N6FN33_9BACT</name>
<proteinExistence type="predicted"/>
<dbReference type="PROSITE" id="PS50112">
    <property type="entry name" value="PAS"/>
    <property type="match status" value="1"/>
</dbReference>
<keyword evidence="4" id="KW-1185">Reference proteome</keyword>
<evidence type="ECO:0000313" key="3">
    <source>
        <dbReference type="EMBL" id="SIN96737.1"/>
    </source>
</evidence>
<dbReference type="Gene3D" id="3.30.70.270">
    <property type="match status" value="1"/>
</dbReference>
<dbReference type="Proteomes" id="UP000184694">
    <property type="component" value="Unassembled WGS sequence"/>
</dbReference>
<dbReference type="SMART" id="SM00091">
    <property type="entry name" value="PAS"/>
    <property type="match status" value="1"/>
</dbReference>
<dbReference type="SUPFAM" id="SSF55785">
    <property type="entry name" value="PYP-like sensor domain (PAS domain)"/>
    <property type="match status" value="1"/>
</dbReference>
<dbReference type="NCBIfam" id="TIGR00229">
    <property type="entry name" value="sensory_box"/>
    <property type="match status" value="1"/>
</dbReference>
<reference evidence="4" key="1">
    <citation type="submission" date="2016-11" db="EMBL/GenBank/DDBJ databases">
        <authorList>
            <person name="Varghese N."/>
            <person name="Submissions S."/>
        </authorList>
    </citation>
    <scope>NUCLEOTIDE SEQUENCE [LARGE SCALE GENOMIC DNA]</scope>
    <source>
        <strain evidence="4">DSM 17456</strain>
    </source>
</reference>
<evidence type="ECO:0000259" key="2">
    <source>
        <dbReference type="PROSITE" id="PS50887"/>
    </source>
</evidence>
<dbReference type="PANTHER" id="PTHR46663">
    <property type="entry name" value="DIGUANYLATE CYCLASE DGCT-RELATED"/>
    <property type="match status" value="1"/>
</dbReference>
<sequence length="297" mass="33132">MECEFYENVLTALSDGLYVVDKKRKILFWSGAAEEITGYSFSEVLGKRCADNLLCHVDAEGRELCTKGCPLRATIRDGSVATTDVFLHHKQGHRVPVTVTASPLKDKKGDIVGAVETFSLVNTKNIFYSEFEKLRNNALIDKLTKVGNRRFGEITLENISNKSKKTSYGILFVDIDRFKYVNDVWGHSVGDSVLQMVANSITSGLRDVDTVCRWGGEEFLVIVPSTTVQELTTIAERLRMLVEKSWLDHEGHLIEVTTSIGGGVVREGEQVDSVVHRADTQMYFCKNNGRNMVSIEG</sequence>
<dbReference type="GO" id="GO:0003824">
    <property type="term" value="F:catalytic activity"/>
    <property type="evidence" value="ECO:0007669"/>
    <property type="project" value="UniProtKB-ARBA"/>
</dbReference>